<sequence>MADLIRFTTLSGHQNLMFYRVTSGGLSFLVKSDISAIVGLATKLDRDCEYELVIEPFKCSLMTKYGVEVVSSTTNENILSGDEFKKFWIVWQNNTIAFGMGHTVLLKHRSAAKVNQLNYVTFNVSNDRGHVAQWQCYLSPVIENQPLKPIEGGEPHWVQVEDKLPDGALLGGYENEFLYIMRGHLRGSLTPGKFVPSLGLGFISWGGNSHECDMLEILCGYNCTWVPSQDNKVPIGAIEGGHSEVGHEVLYVGRVHYKGHLIVGKVQPSHSCCYFPYGDSELSAREFEVLVVPHRRIHGIIVPIQTDNCA</sequence>
<evidence type="ECO:0000313" key="2">
    <source>
        <dbReference type="EMBL" id="CAH0717169.1"/>
    </source>
</evidence>
<dbReference type="Pfam" id="PF12248">
    <property type="entry name" value="Methyltransf_FA"/>
    <property type="match status" value="1"/>
</dbReference>
<dbReference type="OrthoDB" id="2142040at2759"/>
<feature type="domain" description="Farnesoic acid O-methyl transferase" evidence="1">
    <location>
        <begin position="64"/>
        <end position="125"/>
    </location>
</feature>
<dbReference type="PANTHER" id="PTHR31649">
    <property type="entry name" value="AGAP009604-PA"/>
    <property type="match status" value="1"/>
</dbReference>
<dbReference type="InterPro" id="IPR022041">
    <property type="entry name" value="Methyltransf_FA"/>
</dbReference>
<dbReference type="AlphaFoldDB" id="A0A8J9UCZ1"/>
<protein>
    <recommendedName>
        <fullName evidence="1">Farnesoic acid O-methyl transferase domain-containing protein</fullName>
    </recommendedName>
</protein>
<name>A0A8J9UCZ1_9NEOP</name>
<gene>
    <name evidence="2" type="ORF">BINO364_LOCUS3806</name>
</gene>
<evidence type="ECO:0000313" key="3">
    <source>
        <dbReference type="Proteomes" id="UP000838878"/>
    </source>
</evidence>
<proteinExistence type="predicted"/>
<dbReference type="SMART" id="SM00696">
    <property type="entry name" value="DM9"/>
    <property type="match status" value="2"/>
</dbReference>
<reference evidence="2" key="1">
    <citation type="submission" date="2021-12" db="EMBL/GenBank/DDBJ databases">
        <authorList>
            <person name="Martin H S."/>
        </authorList>
    </citation>
    <scope>NUCLEOTIDE SEQUENCE</scope>
</reference>
<dbReference type="PANTHER" id="PTHR31649:SF1">
    <property type="entry name" value="FARNESOIC ACID O-METHYL TRANSFERASE DOMAIN-CONTAINING PROTEIN"/>
    <property type="match status" value="1"/>
</dbReference>
<dbReference type="Pfam" id="PF11901">
    <property type="entry name" value="DM9"/>
    <property type="match status" value="1"/>
</dbReference>
<evidence type="ECO:0000259" key="1">
    <source>
        <dbReference type="Pfam" id="PF12248"/>
    </source>
</evidence>
<dbReference type="InterPro" id="IPR006616">
    <property type="entry name" value="DM9_repeat"/>
</dbReference>
<dbReference type="EMBL" id="OV170231">
    <property type="protein sequence ID" value="CAH0717169.1"/>
    <property type="molecule type" value="Genomic_DNA"/>
</dbReference>
<keyword evidence="3" id="KW-1185">Reference proteome</keyword>
<accession>A0A8J9UCZ1</accession>
<dbReference type="Proteomes" id="UP000838878">
    <property type="component" value="Chromosome 11"/>
</dbReference>
<feature type="non-terminal residue" evidence="2">
    <location>
        <position position="310"/>
    </location>
</feature>
<organism evidence="2 3">
    <name type="scientific">Brenthis ino</name>
    <name type="common">lesser marbled fritillary</name>
    <dbReference type="NCBI Taxonomy" id="405034"/>
    <lineage>
        <taxon>Eukaryota</taxon>
        <taxon>Metazoa</taxon>
        <taxon>Ecdysozoa</taxon>
        <taxon>Arthropoda</taxon>
        <taxon>Hexapoda</taxon>
        <taxon>Insecta</taxon>
        <taxon>Pterygota</taxon>
        <taxon>Neoptera</taxon>
        <taxon>Endopterygota</taxon>
        <taxon>Lepidoptera</taxon>
        <taxon>Glossata</taxon>
        <taxon>Ditrysia</taxon>
        <taxon>Papilionoidea</taxon>
        <taxon>Nymphalidae</taxon>
        <taxon>Heliconiinae</taxon>
        <taxon>Argynnini</taxon>
        <taxon>Brenthis</taxon>
    </lineage>
</organism>